<comment type="similarity">
    <text evidence="1">Belongs to the glycosyl hydrolase 73 family.</text>
</comment>
<dbReference type="AlphaFoldDB" id="A0A1K2I9G8"/>
<feature type="compositionally biased region" description="Low complexity" evidence="3">
    <location>
        <begin position="161"/>
        <end position="181"/>
    </location>
</feature>
<evidence type="ECO:0000256" key="3">
    <source>
        <dbReference type="SAM" id="MobiDB-lite"/>
    </source>
</evidence>
<dbReference type="InterPro" id="IPR002901">
    <property type="entry name" value="MGlyc_endo_b_GlcNAc-like_dom"/>
</dbReference>
<feature type="signal peptide" evidence="4">
    <location>
        <begin position="1"/>
        <end position="26"/>
    </location>
</feature>
<evidence type="ECO:0000259" key="5">
    <source>
        <dbReference type="SMART" id="SM00047"/>
    </source>
</evidence>
<keyword evidence="4" id="KW-0732">Signal</keyword>
<feature type="region of interest" description="Disordered" evidence="3">
    <location>
        <begin position="145"/>
        <end position="215"/>
    </location>
</feature>
<name>A0A1K2I9G8_9LACO</name>
<dbReference type="GO" id="GO:0004040">
    <property type="term" value="F:amidase activity"/>
    <property type="evidence" value="ECO:0007669"/>
    <property type="project" value="InterPro"/>
</dbReference>
<feature type="domain" description="Mannosyl-glycoprotein endo-beta-N-acetylglucosamidase-like" evidence="5">
    <location>
        <begin position="224"/>
        <end position="388"/>
    </location>
</feature>
<protein>
    <submittedName>
        <fullName evidence="6">N-acetylmuramoyl-L-alanine amidase, family 4</fullName>
    </submittedName>
</protein>
<dbReference type="Pfam" id="PF01832">
    <property type="entry name" value="Glucosaminidase"/>
    <property type="match status" value="1"/>
</dbReference>
<reference evidence="6" key="1">
    <citation type="submission" date="2016-11" db="EMBL/GenBank/DDBJ databases">
        <authorList>
            <person name="Jaros S."/>
            <person name="Januszkiewicz K."/>
            <person name="Wedrychowicz H."/>
        </authorList>
    </citation>
    <scope>NUCLEOTIDE SEQUENCE</scope>
    <source>
        <strain evidence="6">ACA-DC 565</strain>
    </source>
</reference>
<dbReference type="InterPro" id="IPR051056">
    <property type="entry name" value="Glycosyl_Hydrolase_73"/>
</dbReference>
<evidence type="ECO:0000256" key="1">
    <source>
        <dbReference type="ARBA" id="ARBA00010266"/>
    </source>
</evidence>
<gene>
    <name evidence="6" type="ORF">LREN565_2156</name>
</gene>
<feature type="chain" id="PRO_5012182390" evidence="4">
    <location>
        <begin position="27"/>
        <end position="437"/>
    </location>
</feature>
<accession>A0A1K2I9G8</accession>
<dbReference type="SMART" id="SM00047">
    <property type="entry name" value="LYZ2"/>
    <property type="match status" value="1"/>
</dbReference>
<keyword evidence="2" id="KW-0378">Hydrolase</keyword>
<evidence type="ECO:0000313" key="6">
    <source>
        <dbReference type="EMBL" id="SFZ89043.1"/>
    </source>
</evidence>
<dbReference type="PANTHER" id="PTHR33308">
    <property type="entry name" value="PEPTIDOGLYCAN HYDROLASE FLGJ"/>
    <property type="match status" value="1"/>
</dbReference>
<dbReference type="PANTHER" id="PTHR33308:SF9">
    <property type="entry name" value="PEPTIDOGLYCAN HYDROLASE FLGJ"/>
    <property type="match status" value="1"/>
</dbReference>
<dbReference type="EMBL" id="LT634362">
    <property type="protein sequence ID" value="SFZ89043.1"/>
    <property type="molecule type" value="Genomic_DNA"/>
</dbReference>
<dbReference type="Gene3D" id="1.10.530.10">
    <property type="match status" value="1"/>
</dbReference>
<dbReference type="Gene3D" id="4.10.80.30">
    <property type="entry name" value="DNA polymerase, domain 6"/>
    <property type="match status" value="1"/>
</dbReference>
<evidence type="ECO:0000256" key="2">
    <source>
        <dbReference type="ARBA" id="ARBA00022801"/>
    </source>
</evidence>
<organism evidence="6">
    <name type="scientific">Loigolactobacillus rennini</name>
    <dbReference type="NCBI Taxonomy" id="238013"/>
    <lineage>
        <taxon>Bacteria</taxon>
        <taxon>Bacillati</taxon>
        <taxon>Bacillota</taxon>
        <taxon>Bacilli</taxon>
        <taxon>Lactobacillales</taxon>
        <taxon>Lactobacillaceae</taxon>
        <taxon>Loigolactobacillus</taxon>
    </lineage>
</organism>
<feature type="compositionally biased region" description="Polar residues" evidence="3">
    <location>
        <begin position="186"/>
        <end position="214"/>
    </location>
</feature>
<evidence type="ECO:0000256" key="4">
    <source>
        <dbReference type="SAM" id="SignalP"/>
    </source>
</evidence>
<proteinExistence type="inferred from homology"/>
<sequence>MLREKWLLLVLCSLASLLLPLQPIFAASISAIEQAAQQDVSENQKQGYRLPATAAAADKLAYQQAFAQCYQGYQTAAAALLEKRALPEIAADATVHYRAGYQAAHQQFITAVKAGKQAGYAGGAATPPAAPELATIGYQRGYATGRARRQTAKPAVASSQKPAIATQKTAPPKAPPAAKKVPPQPRSAQAMQRQSVRKSTVQKSAVKTPTSPSTLPAVPAPPAWLLMPGQPLPQQQTFIQQLAKSAVKIAPRYGLYASVMIAQAALESDWGCSDLARPPYHNLFGVKGAYTGKTAVWWTQEDAGQAQFITQAAAFKRYPSYQQALLDYARLLKNGLTLAPDFYAGAWRQNATTYRLATQFLTGRYATDRYYHLKLNQIIQTYQLTQYDQPQQSVKAVNFTAKLKQQPPVLLTWAAYFKPSMPVVQLGEILPLRLGQL</sequence>